<evidence type="ECO:0000256" key="1">
    <source>
        <dbReference type="ARBA" id="ARBA00004184"/>
    </source>
</evidence>
<keyword evidence="16" id="KW-1185">Reference proteome</keyword>
<evidence type="ECO:0000256" key="7">
    <source>
        <dbReference type="ARBA" id="ARBA00022553"/>
    </source>
</evidence>
<comment type="subcellular location">
    <subcellularLocation>
        <location evidence="2">Cytoplasm</location>
    </subcellularLocation>
    <subcellularLocation>
        <location evidence="1">Endomembrane system</location>
        <topology evidence="1">Peripheral membrane protein</topology>
    </subcellularLocation>
    <subcellularLocation>
        <location evidence="3">Golgi apparatus</location>
    </subcellularLocation>
    <subcellularLocation>
        <location evidence="4">Secreted</location>
    </subcellularLocation>
</comment>
<dbReference type="Ensembl" id="ENSLCNT00005033209.1">
    <property type="protein sequence ID" value="ENSLCNP00005029745.1"/>
    <property type="gene ID" value="ENSLCNG00005019366.1"/>
</dbReference>
<dbReference type="GO" id="GO:0005793">
    <property type="term" value="C:endoplasmic reticulum-Golgi intermediate compartment"/>
    <property type="evidence" value="ECO:0007669"/>
    <property type="project" value="TreeGrafter"/>
</dbReference>
<evidence type="ECO:0000313" key="15">
    <source>
        <dbReference type="Ensembl" id="ENSLCNP00005029745.1"/>
    </source>
</evidence>
<dbReference type="Proteomes" id="UP000472241">
    <property type="component" value="Unplaced"/>
</dbReference>
<keyword evidence="6" id="KW-0964">Secreted</keyword>
<dbReference type="InterPro" id="IPR057576">
    <property type="entry name" value="NUCB1_N"/>
</dbReference>
<evidence type="ECO:0000256" key="5">
    <source>
        <dbReference type="ARBA" id="ARBA00022490"/>
    </source>
</evidence>
<organism evidence="15 16">
    <name type="scientific">Lynx canadensis</name>
    <name type="common">Canada lynx</name>
    <name type="synonym">Felis canadensis</name>
    <dbReference type="NCBI Taxonomy" id="61383"/>
    <lineage>
        <taxon>Eukaryota</taxon>
        <taxon>Metazoa</taxon>
        <taxon>Chordata</taxon>
        <taxon>Craniata</taxon>
        <taxon>Vertebrata</taxon>
        <taxon>Euteleostomi</taxon>
        <taxon>Mammalia</taxon>
        <taxon>Eutheria</taxon>
        <taxon>Laurasiatheria</taxon>
        <taxon>Carnivora</taxon>
        <taxon>Feliformia</taxon>
        <taxon>Felidae</taxon>
        <taxon>Felinae</taxon>
        <taxon>Lynx</taxon>
    </lineage>
</organism>
<evidence type="ECO:0000256" key="2">
    <source>
        <dbReference type="ARBA" id="ARBA00004496"/>
    </source>
</evidence>
<dbReference type="Pfam" id="PF25434">
    <property type="entry name" value="NUCB1_N"/>
    <property type="match status" value="1"/>
</dbReference>
<evidence type="ECO:0000256" key="9">
    <source>
        <dbReference type="ARBA" id="ARBA00022737"/>
    </source>
</evidence>
<evidence type="ECO:0000256" key="13">
    <source>
        <dbReference type="SAM" id="MobiDB-lite"/>
    </source>
</evidence>
<feature type="domain" description="NUCB1-like N-terminal" evidence="14">
    <location>
        <begin position="116"/>
        <end position="197"/>
    </location>
</feature>
<keyword evidence="7" id="KW-0597">Phosphoprotein</keyword>
<dbReference type="GO" id="GO:0070062">
    <property type="term" value="C:extracellular exosome"/>
    <property type="evidence" value="ECO:0007669"/>
    <property type="project" value="TreeGrafter"/>
</dbReference>
<evidence type="ECO:0000259" key="14">
    <source>
        <dbReference type="Pfam" id="PF25434"/>
    </source>
</evidence>
<name>A0A667I951_LYNCA</name>
<dbReference type="GO" id="GO:0005794">
    <property type="term" value="C:Golgi apparatus"/>
    <property type="evidence" value="ECO:0007669"/>
    <property type="project" value="UniProtKB-SubCell"/>
</dbReference>
<dbReference type="PANTHER" id="PTHR19237">
    <property type="entry name" value="NUCLEOBINDIN"/>
    <property type="match status" value="1"/>
</dbReference>
<evidence type="ECO:0000256" key="8">
    <source>
        <dbReference type="ARBA" id="ARBA00022729"/>
    </source>
</evidence>
<evidence type="ECO:0000256" key="3">
    <source>
        <dbReference type="ARBA" id="ARBA00004555"/>
    </source>
</evidence>
<evidence type="ECO:0000256" key="12">
    <source>
        <dbReference type="ARBA" id="ARBA00023136"/>
    </source>
</evidence>
<evidence type="ECO:0000256" key="11">
    <source>
        <dbReference type="ARBA" id="ARBA00023054"/>
    </source>
</evidence>
<dbReference type="PANTHER" id="PTHR19237:SF21">
    <property type="entry name" value="NUCLEOBINDIN-1"/>
    <property type="match status" value="1"/>
</dbReference>
<keyword evidence="12" id="KW-0472">Membrane</keyword>
<keyword evidence="9" id="KW-0677">Repeat</keyword>
<keyword evidence="10" id="KW-0333">Golgi apparatus</keyword>
<protein>
    <recommendedName>
        <fullName evidence="14">NUCB1-like N-terminal domain-containing protein</fullName>
    </recommendedName>
</protein>
<proteinExistence type="predicted"/>
<sequence length="214" mass="23401">GGNHPNAPEVRARENALCGEGKATSSCLPPGPAQSFCYRLLLLRAVLAVPLERGTPQQESPATESPETFSLREFGTLKILKASALICGLNPHIAPISKEHVTVSGTYHPVLLCGSPDLDTGLYYHRYLQEVINVLETDGHFREKLQAASAEDIKRWKAEPGAGLCQPSCPHKLDELKRQEVSRLRMLLKAKMDAEQEPVSRAGRVDGLPAPKYT</sequence>
<reference evidence="15" key="2">
    <citation type="submission" date="2025-09" db="UniProtKB">
        <authorList>
            <consortium name="Ensembl"/>
        </authorList>
    </citation>
    <scope>IDENTIFICATION</scope>
</reference>
<evidence type="ECO:0000256" key="6">
    <source>
        <dbReference type="ARBA" id="ARBA00022525"/>
    </source>
</evidence>
<feature type="region of interest" description="Disordered" evidence="13">
    <location>
        <begin position="192"/>
        <end position="214"/>
    </location>
</feature>
<keyword evidence="5" id="KW-0963">Cytoplasm</keyword>
<keyword evidence="8" id="KW-0732">Signal</keyword>
<dbReference type="GO" id="GO:0005509">
    <property type="term" value="F:calcium ion binding"/>
    <property type="evidence" value="ECO:0007669"/>
    <property type="project" value="TreeGrafter"/>
</dbReference>
<accession>A0A667I951</accession>
<evidence type="ECO:0000256" key="10">
    <source>
        <dbReference type="ARBA" id="ARBA00023034"/>
    </source>
</evidence>
<evidence type="ECO:0000256" key="4">
    <source>
        <dbReference type="ARBA" id="ARBA00004613"/>
    </source>
</evidence>
<reference evidence="15" key="1">
    <citation type="submission" date="2025-08" db="UniProtKB">
        <authorList>
            <consortium name="Ensembl"/>
        </authorList>
    </citation>
    <scope>IDENTIFICATION</scope>
</reference>
<dbReference type="InterPro" id="IPR040250">
    <property type="entry name" value="Nucleobindin"/>
</dbReference>
<evidence type="ECO:0000313" key="16">
    <source>
        <dbReference type="Proteomes" id="UP000472241"/>
    </source>
</evidence>
<keyword evidence="11" id="KW-0175">Coiled coil</keyword>
<dbReference type="AlphaFoldDB" id="A0A667I951"/>